<keyword evidence="5" id="KW-0175">Coiled coil</keyword>
<feature type="region of interest" description="Disordered" evidence="10">
    <location>
        <begin position="326"/>
        <end position="391"/>
    </location>
</feature>
<dbReference type="RefSeq" id="XP_002896180.1">
    <property type="nucleotide sequence ID" value="XM_002896134.1"/>
</dbReference>
<dbReference type="GO" id="GO:0048731">
    <property type="term" value="P:system development"/>
    <property type="evidence" value="ECO:0007669"/>
    <property type="project" value="UniProtKB-ARBA"/>
</dbReference>
<evidence type="ECO:0000256" key="7">
    <source>
        <dbReference type="ARBA" id="ARBA00023273"/>
    </source>
</evidence>
<evidence type="ECO:0000256" key="10">
    <source>
        <dbReference type="SAM" id="MobiDB-lite"/>
    </source>
</evidence>
<dbReference type="GO" id="GO:0070507">
    <property type="term" value="P:regulation of microtubule cytoskeleton organization"/>
    <property type="evidence" value="ECO:0007669"/>
    <property type="project" value="TreeGrafter"/>
</dbReference>
<dbReference type="GO" id="GO:0008017">
    <property type="term" value="F:microtubule binding"/>
    <property type="evidence" value="ECO:0007669"/>
    <property type="project" value="InterPro"/>
</dbReference>
<dbReference type="FunFam" id="1.10.418.50:FF:000001">
    <property type="entry name" value="TRAF3-interacting protein 1 isoform X1"/>
    <property type="match status" value="1"/>
</dbReference>
<dbReference type="OrthoDB" id="10258914at2759"/>
<dbReference type="PANTHER" id="PTHR31363">
    <property type="entry name" value="TRAF3-INTERACTING PROTEIN 1"/>
    <property type="match status" value="1"/>
</dbReference>
<evidence type="ECO:0000313" key="12">
    <source>
        <dbReference type="EMBL" id="EEY52970.1"/>
    </source>
</evidence>
<dbReference type="AlphaFoldDB" id="D0P0K7"/>
<dbReference type="InterPro" id="IPR042576">
    <property type="entry name" value="TRAF3IP1_N_sf"/>
</dbReference>
<reference evidence="13" key="1">
    <citation type="journal article" date="2009" name="Nature">
        <title>Genome sequence and analysis of the Irish potato famine pathogen Phytophthora infestans.</title>
        <authorList>
            <consortium name="The Broad Institute Genome Sequencing Platform"/>
            <person name="Haas B.J."/>
            <person name="Kamoun S."/>
            <person name="Zody M.C."/>
            <person name="Jiang R.H."/>
            <person name="Handsaker R.E."/>
            <person name="Cano L.M."/>
            <person name="Grabherr M."/>
            <person name="Kodira C.D."/>
            <person name="Raffaele S."/>
            <person name="Torto-Alalibo T."/>
            <person name="Bozkurt T.O."/>
            <person name="Ah-Fong A.M."/>
            <person name="Alvarado L."/>
            <person name="Anderson V.L."/>
            <person name="Armstrong M.R."/>
            <person name="Avrova A."/>
            <person name="Baxter L."/>
            <person name="Beynon J."/>
            <person name="Boevink P.C."/>
            <person name="Bollmann S.R."/>
            <person name="Bos J.I."/>
            <person name="Bulone V."/>
            <person name="Cai G."/>
            <person name="Cakir C."/>
            <person name="Carrington J.C."/>
            <person name="Chawner M."/>
            <person name="Conti L."/>
            <person name="Costanzo S."/>
            <person name="Ewan R."/>
            <person name="Fahlgren N."/>
            <person name="Fischbach M.A."/>
            <person name="Fugelstad J."/>
            <person name="Gilroy E.M."/>
            <person name="Gnerre S."/>
            <person name="Green P.J."/>
            <person name="Grenville-Briggs L.J."/>
            <person name="Griffith J."/>
            <person name="Grunwald N.J."/>
            <person name="Horn K."/>
            <person name="Horner N.R."/>
            <person name="Hu C.H."/>
            <person name="Huitema E."/>
            <person name="Jeong D.H."/>
            <person name="Jones A.M."/>
            <person name="Jones J.D."/>
            <person name="Jones R.W."/>
            <person name="Karlsson E.K."/>
            <person name="Kunjeti S.G."/>
            <person name="Lamour K."/>
            <person name="Liu Z."/>
            <person name="Ma L."/>
            <person name="Maclean D."/>
            <person name="Chibucos M.C."/>
            <person name="McDonald H."/>
            <person name="McWalters J."/>
            <person name="Meijer H.J."/>
            <person name="Morgan W."/>
            <person name="Morris P.F."/>
            <person name="Munro C.A."/>
            <person name="O'Neill K."/>
            <person name="Ospina-Giraldo M."/>
            <person name="Pinzon A."/>
            <person name="Pritchard L."/>
            <person name="Ramsahoye B."/>
            <person name="Ren Q."/>
            <person name="Restrepo S."/>
            <person name="Roy S."/>
            <person name="Sadanandom A."/>
            <person name="Savidor A."/>
            <person name="Schornack S."/>
            <person name="Schwartz D.C."/>
            <person name="Schumann U.D."/>
            <person name="Schwessinger B."/>
            <person name="Seyer L."/>
            <person name="Sharpe T."/>
            <person name="Silvar C."/>
            <person name="Song J."/>
            <person name="Studholme D.J."/>
            <person name="Sykes S."/>
            <person name="Thines M."/>
            <person name="van de Vondervoort P.J."/>
            <person name="Phuntumart V."/>
            <person name="Wawra S."/>
            <person name="Weide R."/>
            <person name="Win J."/>
            <person name="Young C."/>
            <person name="Zhou S."/>
            <person name="Fry W."/>
            <person name="Meyers B.C."/>
            <person name="van West P."/>
            <person name="Ristaino J."/>
            <person name="Govers F."/>
            <person name="Birch P.R."/>
            <person name="Whisson S.C."/>
            <person name="Judelson H.S."/>
            <person name="Nusbaum C."/>
        </authorList>
    </citation>
    <scope>NUCLEOTIDE SEQUENCE [LARGE SCALE GENOMIC DNA]</scope>
    <source>
        <strain evidence="13">T30-4</strain>
    </source>
</reference>
<dbReference type="GO" id="GO:0060271">
    <property type="term" value="P:cilium assembly"/>
    <property type="evidence" value="ECO:0007669"/>
    <property type="project" value="TreeGrafter"/>
</dbReference>
<dbReference type="InParanoid" id="D0P0K7"/>
<keyword evidence="4" id="KW-0970">Cilium biogenesis/degradation</keyword>
<dbReference type="STRING" id="403677.D0P0K7"/>
<dbReference type="InterPro" id="IPR040468">
    <property type="entry name" value="TRAF3IP1_N"/>
</dbReference>
<dbReference type="GO" id="GO:0036064">
    <property type="term" value="C:ciliary basal body"/>
    <property type="evidence" value="ECO:0007669"/>
    <property type="project" value="TreeGrafter"/>
</dbReference>
<dbReference type="GO" id="GO:0030992">
    <property type="term" value="C:intraciliary transport particle B"/>
    <property type="evidence" value="ECO:0007669"/>
    <property type="project" value="TreeGrafter"/>
</dbReference>
<evidence type="ECO:0000256" key="8">
    <source>
        <dbReference type="ARBA" id="ARBA00043971"/>
    </source>
</evidence>
<evidence type="ECO:0000256" key="6">
    <source>
        <dbReference type="ARBA" id="ARBA00023212"/>
    </source>
</evidence>
<name>D0P0K7_PHYIT</name>
<evidence type="ECO:0000256" key="4">
    <source>
        <dbReference type="ARBA" id="ARBA00022794"/>
    </source>
</evidence>
<feature type="compositionally biased region" description="Low complexity" evidence="10">
    <location>
        <begin position="161"/>
        <end position="173"/>
    </location>
</feature>
<feature type="region of interest" description="Disordered" evidence="10">
    <location>
        <begin position="97"/>
        <end position="178"/>
    </location>
</feature>
<feature type="compositionally biased region" description="Basic and acidic residues" evidence="10">
    <location>
        <begin position="352"/>
        <end position="369"/>
    </location>
</feature>
<comment type="similarity">
    <text evidence="8">Belongs to the TRAF3IP1 family.</text>
</comment>
<dbReference type="InterPro" id="IPR018799">
    <property type="entry name" value="TRAF3IP1"/>
</dbReference>
<comment type="subcellular location">
    <subcellularLocation>
        <location evidence="2">Cytoplasm</location>
        <location evidence="2">Cytoskeleton</location>
        <location evidence="2">Cilium axoneme</location>
    </subcellularLocation>
    <subcellularLocation>
        <location evidence="1">Cytoplasm</location>
        <location evidence="1">Cytoskeleton</location>
        <location evidence="1">Cilium basal body</location>
    </subcellularLocation>
</comment>
<dbReference type="Proteomes" id="UP000006643">
    <property type="component" value="Unassembled WGS sequence"/>
</dbReference>
<keyword evidence="3" id="KW-0963">Cytoplasm</keyword>
<keyword evidence="7" id="KW-0966">Cell projection</keyword>
<dbReference type="HOGENOM" id="CLU_517297_0_0_1"/>
<dbReference type="eggNOG" id="KOG3809">
    <property type="taxonomic scope" value="Eukaryota"/>
</dbReference>
<evidence type="ECO:0000313" key="13">
    <source>
        <dbReference type="Proteomes" id="UP000006643"/>
    </source>
</evidence>
<evidence type="ECO:0000256" key="2">
    <source>
        <dbReference type="ARBA" id="ARBA00004430"/>
    </source>
</evidence>
<evidence type="ECO:0000259" key="11">
    <source>
        <dbReference type="Pfam" id="PF10243"/>
    </source>
</evidence>
<dbReference type="GO" id="GO:0042073">
    <property type="term" value="P:intraciliary transport"/>
    <property type="evidence" value="ECO:0007669"/>
    <property type="project" value="TreeGrafter"/>
</dbReference>
<sequence length="527" mass="56558">MTDLTLSDKSQKTAFLDKMIVCVGQCLSKDFDVRSSKIVAGLEPENTNLLLQGLAQVAKDTSLDWNKAVQTALARVSSLTAEGELAPGAAAAALAVEAPPAATRPSSNDRSSSAEAKEKEKSRRESKAESKGGSEGDAAPPRSAEEAHAPLAPSKQSVPKTSHAAPSRSSSTSKNINHDEVLLQSVAKCNGGIERTKTLVEQVITKPKVSPKLLGKPPFRFLHDVISEVTRMTGFAEGLFSGEELDSGAIKEKGPKMDYLTKIILCVGCHLNVEMEAKPAKIVAGLEPEATCKFLQLLTVACKAGSSKEAVQRVLAGDTAVRSFGSIVKKPRSRERTPEIKQPSRSTTPPESKQRTEAVEAKEKPKEAEPGSFSGPKKPLAIGGGDNDDVRFEVKNDDADEGLTEAMLYRAAHGLSMNTTYFRDLARKAALAICIKEIQNCDETGIAAQGFFNMRELCPKGMSANVQRSSDPENVSVLGCINADGGFIPLLYIFVGTHRKMSWMKKVPMDSKCQVTKSSNITKTILQ</sequence>
<dbReference type="VEuPathDB" id="FungiDB:PITG_19387"/>
<evidence type="ECO:0000256" key="9">
    <source>
        <dbReference type="ARBA" id="ARBA00070492"/>
    </source>
</evidence>
<organism evidence="12 13">
    <name type="scientific">Phytophthora infestans (strain T30-4)</name>
    <name type="common">Potato late blight agent</name>
    <dbReference type="NCBI Taxonomy" id="403677"/>
    <lineage>
        <taxon>Eukaryota</taxon>
        <taxon>Sar</taxon>
        <taxon>Stramenopiles</taxon>
        <taxon>Oomycota</taxon>
        <taxon>Peronosporomycetes</taxon>
        <taxon>Peronosporales</taxon>
        <taxon>Peronosporaceae</taxon>
        <taxon>Phytophthora</taxon>
    </lineage>
</organism>
<proteinExistence type="inferred from homology"/>
<keyword evidence="6" id="KW-0206">Cytoskeleton</keyword>
<dbReference type="Gene3D" id="1.10.418.50">
    <property type="entry name" value="Microtubule-binding protein MIP-T3"/>
    <property type="match status" value="2"/>
</dbReference>
<evidence type="ECO:0000256" key="1">
    <source>
        <dbReference type="ARBA" id="ARBA00004120"/>
    </source>
</evidence>
<dbReference type="GO" id="GO:0005930">
    <property type="term" value="C:axoneme"/>
    <property type="evidence" value="ECO:0007669"/>
    <property type="project" value="UniProtKB-SubCell"/>
</dbReference>
<feature type="compositionally biased region" description="Basic and acidic residues" evidence="10">
    <location>
        <begin position="115"/>
        <end position="134"/>
    </location>
</feature>
<dbReference type="GeneID" id="9467048"/>
<dbReference type="EMBL" id="DS028220">
    <property type="protein sequence ID" value="EEY52970.1"/>
    <property type="molecule type" value="Genomic_DNA"/>
</dbReference>
<dbReference type="PANTHER" id="PTHR31363:SF0">
    <property type="entry name" value="TRAF3-INTERACTING PROTEIN 1"/>
    <property type="match status" value="1"/>
</dbReference>
<dbReference type="GO" id="GO:0048513">
    <property type="term" value="P:animal organ development"/>
    <property type="evidence" value="ECO:0007669"/>
    <property type="project" value="UniProtKB-ARBA"/>
</dbReference>
<feature type="domain" description="TRAF3-interacting protein 1 N-terminal" evidence="11">
    <location>
        <begin position="193"/>
        <end position="303"/>
    </location>
</feature>
<evidence type="ECO:0000256" key="3">
    <source>
        <dbReference type="ARBA" id="ARBA00022490"/>
    </source>
</evidence>
<dbReference type="Pfam" id="PF10243">
    <property type="entry name" value="MIP-T3"/>
    <property type="match status" value="2"/>
</dbReference>
<feature type="domain" description="TRAF3-interacting protein 1 N-terminal" evidence="11">
    <location>
        <begin position="6"/>
        <end position="59"/>
    </location>
</feature>
<accession>D0P0K7</accession>
<dbReference type="KEGG" id="pif:PITG_19387"/>
<gene>
    <name evidence="12" type="ORF">PITG_19387</name>
</gene>
<evidence type="ECO:0000256" key="5">
    <source>
        <dbReference type="ARBA" id="ARBA00023054"/>
    </source>
</evidence>
<keyword evidence="13" id="KW-1185">Reference proteome</keyword>
<protein>
    <recommendedName>
        <fullName evidence="9">TRAF3-interacting protein 1</fullName>
    </recommendedName>
</protein>